<comment type="similarity">
    <text evidence="2 6">Belongs to the FKBP-type PPIase family.</text>
</comment>
<dbReference type="PANTHER" id="PTHR47861">
    <property type="entry name" value="FKBP-TYPE PEPTIDYL-PROLYL CIS-TRANS ISOMERASE SLYD"/>
    <property type="match status" value="1"/>
</dbReference>
<keyword evidence="3 5" id="KW-0697">Rotamase</keyword>
<dbReference type="Gene3D" id="3.10.50.40">
    <property type="match status" value="1"/>
</dbReference>
<evidence type="ECO:0000313" key="9">
    <source>
        <dbReference type="Proteomes" id="UP000029672"/>
    </source>
</evidence>
<evidence type="ECO:0000256" key="2">
    <source>
        <dbReference type="ARBA" id="ARBA00006577"/>
    </source>
</evidence>
<organism evidence="8 9">
    <name type="scientific">Candidatus Francisella endociliophora</name>
    <dbReference type="NCBI Taxonomy" id="653937"/>
    <lineage>
        <taxon>Bacteria</taxon>
        <taxon>Pseudomonadati</taxon>
        <taxon>Pseudomonadota</taxon>
        <taxon>Gammaproteobacteria</taxon>
        <taxon>Thiotrichales</taxon>
        <taxon>Francisellaceae</taxon>
        <taxon>Francisella</taxon>
    </lineage>
</organism>
<dbReference type="InterPro" id="IPR046357">
    <property type="entry name" value="PPIase_dom_sf"/>
</dbReference>
<evidence type="ECO:0000256" key="4">
    <source>
        <dbReference type="ARBA" id="ARBA00023235"/>
    </source>
</evidence>
<keyword evidence="4 5" id="KW-0413">Isomerase</keyword>
<dbReference type="Proteomes" id="UP000029672">
    <property type="component" value="Chromosome"/>
</dbReference>
<reference evidence="8 9" key="1">
    <citation type="submission" date="2014-10" db="EMBL/GenBank/DDBJ databases">
        <title>Whole genome sequence of Francisella endociliophora strain FSC1006, isolated from a laboratory culture of the marine ciliate Euplotes raikovi.</title>
        <authorList>
            <person name="Granberg M."/>
            <person name="Backman S."/>
            <person name="Lundmark E."/>
            <person name="Nilsson E."/>
            <person name="Karlsson E."/>
            <person name="Thelaus J."/>
            <person name="Ohrman C."/>
            <person name="Larkeryd A."/>
            <person name="Stenberg P."/>
        </authorList>
    </citation>
    <scope>NUCLEOTIDE SEQUENCE [LARGE SCALE GENOMIC DNA]</scope>
    <source>
        <strain evidence="8 9">FSC1006</strain>
    </source>
</reference>
<dbReference type="PROSITE" id="PS50059">
    <property type="entry name" value="FKBP_PPIASE"/>
    <property type="match status" value="1"/>
</dbReference>
<feature type="domain" description="PPIase FKBP-type" evidence="7">
    <location>
        <begin position="6"/>
        <end position="91"/>
    </location>
</feature>
<proteinExistence type="inferred from homology"/>
<dbReference type="STRING" id="1547445.LO80_04785"/>
<dbReference type="GO" id="GO:0003755">
    <property type="term" value="F:peptidyl-prolyl cis-trans isomerase activity"/>
    <property type="evidence" value="ECO:0007669"/>
    <property type="project" value="UniProtKB-UniRule"/>
</dbReference>
<dbReference type="KEGG" id="frf:LO80_04785"/>
<dbReference type="InterPro" id="IPR001179">
    <property type="entry name" value="PPIase_FKBP_dom"/>
</dbReference>
<dbReference type="Pfam" id="PF00254">
    <property type="entry name" value="FKBP_C"/>
    <property type="match status" value="1"/>
</dbReference>
<evidence type="ECO:0000313" key="8">
    <source>
        <dbReference type="EMBL" id="AIT09351.1"/>
    </source>
</evidence>
<evidence type="ECO:0000259" key="7">
    <source>
        <dbReference type="PROSITE" id="PS50059"/>
    </source>
</evidence>
<gene>
    <name evidence="8" type="ORF">LO80_04785</name>
</gene>
<dbReference type="RefSeq" id="WP_040009045.1">
    <property type="nucleotide sequence ID" value="NZ_CP009574.1"/>
</dbReference>
<dbReference type="SUPFAM" id="SSF54534">
    <property type="entry name" value="FKBP-like"/>
    <property type="match status" value="1"/>
</dbReference>
<keyword evidence="9" id="KW-1185">Reference proteome</keyword>
<evidence type="ECO:0000256" key="3">
    <source>
        <dbReference type="ARBA" id="ARBA00023110"/>
    </source>
</evidence>
<evidence type="ECO:0000256" key="5">
    <source>
        <dbReference type="PROSITE-ProRule" id="PRU00277"/>
    </source>
</evidence>
<dbReference type="AlphaFoldDB" id="A0A097EP54"/>
<evidence type="ECO:0000256" key="6">
    <source>
        <dbReference type="RuleBase" id="RU003915"/>
    </source>
</evidence>
<dbReference type="HOGENOM" id="CLU_098197_3_0_6"/>
<dbReference type="PANTHER" id="PTHR47861:SF4">
    <property type="entry name" value="FKBP-TYPE 16 KDA PEPTIDYL-PROLYL CIS-TRANS ISOMERASE"/>
    <property type="match status" value="1"/>
</dbReference>
<dbReference type="NCBIfam" id="NF011676">
    <property type="entry name" value="PRK15095.1"/>
    <property type="match status" value="1"/>
</dbReference>
<dbReference type="eggNOG" id="COG1047">
    <property type="taxonomic scope" value="Bacteria"/>
</dbReference>
<sequence length="154" mass="17223">MEIASDSFVKMHFKFRLKDGSIAEDTENYNRPFIFQMGQGCFTDKVENELIGATIGTSKRVVLMPEEAFGEKHPASIYSVPKYRFPKNMDLEEGLIVSFSQKDGSKLPGLVTEIGENDVTVDFNHPLSGQIIVFEAKILDIADEEGKLNEDIVS</sequence>
<evidence type="ECO:0000256" key="1">
    <source>
        <dbReference type="ARBA" id="ARBA00000971"/>
    </source>
</evidence>
<dbReference type="OrthoDB" id="9808891at2"/>
<name>A0A097EP54_9GAMM</name>
<accession>A0A097EP54</accession>
<dbReference type="EMBL" id="CP009574">
    <property type="protein sequence ID" value="AIT09351.1"/>
    <property type="molecule type" value="Genomic_DNA"/>
</dbReference>
<comment type="catalytic activity">
    <reaction evidence="1 5 6">
        <text>[protein]-peptidylproline (omega=180) = [protein]-peptidylproline (omega=0)</text>
        <dbReference type="Rhea" id="RHEA:16237"/>
        <dbReference type="Rhea" id="RHEA-COMP:10747"/>
        <dbReference type="Rhea" id="RHEA-COMP:10748"/>
        <dbReference type="ChEBI" id="CHEBI:83833"/>
        <dbReference type="ChEBI" id="CHEBI:83834"/>
        <dbReference type="EC" id="5.2.1.8"/>
    </reaction>
</comment>
<protein>
    <recommendedName>
        <fullName evidence="6">Peptidyl-prolyl cis-trans isomerase</fullName>
        <ecNumber evidence="6">5.2.1.8</ecNumber>
    </recommendedName>
</protein>
<dbReference type="EC" id="5.2.1.8" evidence="6"/>